<evidence type="ECO:0000256" key="1">
    <source>
        <dbReference type="SAM" id="MobiDB-lite"/>
    </source>
</evidence>
<organism evidence="3 4">
    <name type="scientific">Edaphobacter aggregans</name>
    <dbReference type="NCBI Taxonomy" id="570835"/>
    <lineage>
        <taxon>Bacteria</taxon>
        <taxon>Pseudomonadati</taxon>
        <taxon>Acidobacteriota</taxon>
        <taxon>Terriglobia</taxon>
        <taxon>Terriglobales</taxon>
        <taxon>Acidobacteriaceae</taxon>
        <taxon>Edaphobacter</taxon>
    </lineage>
</organism>
<evidence type="ECO:0000313" key="3">
    <source>
        <dbReference type="EMBL" id="RSL18217.1"/>
    </source>
</evidence>
<keyword evidence="2" id="KW-0732">Signal</keyword>
<feature type="compositionally biased region" description="Basic and acidic residues" evidence="1">
    <location>
        <begin position="111"/>
        <end position="153"/>
    </location>
</feature>
<dbReference type="EMBL" id="RSDW01000001">
    <property type="protein sequence ID" value="RSL18217.1"/>
    <property type="molecule type" value="Genomic_DNA"/>
</dbReference>
<evidence type="ECO:0000313" key="4">
    <source>
        <dbReference type="Proteomes" id="UP000269669"/>
    </source>
</evidence>
<dbReference type="OrthoDB" id="115424at2"/>
<name>A0A428MMS6_9BACT</name>
<gene>
    <name evidence="3" type="ORF">EDE15_3775</name>
</gene>
<feature type="chain" id="PRO_5019353437" description="Outer membrane lipoprotein-sorting protein" evidence="2">
    <location>
        <begin position="26"/>
        <end position="315"/>
    </location>
</feature>
<evidence type="ECO:0008006" key="5">
    <source>
        <dbReference type="Google" id="ProtNLM"/>
    </source>
</evidence>
<feature type="signal peptide" evidence="2">
    <location>
        <begin position="1"/>
        <end position="25"/>
    </location>
</feature>
<proteinExistence type="predicted"/>
<dbReference type="RefSeq" id="WP_125486605.1">
    <property type="nucleotide sequence ID" value="NZ_RSDW01000001.1"/>
</dbReference>
<dbReference type="AlphaFoldDB" id="A0A428MMS6"/>
<dbReference type="Proteomes" id="UP000269669">
    <property type="component" value="Unassembled WGS sequence"/>
</dbReference>
<evidence type="ECO:0000256" key="2">
    <source>
        <dbReference type="SAM" id="SignalP"/>
    </source>
</evidence>
<accession>A0A428MMS6</accession>
<sequence length="315" mass="35241">MKELLRTLGLLVALLLTSATTKAGAQTAETAPQLQPAPQEDVRPLPDIPTLMHEVETHQKASEAIQKDYLFHEVATEQENDGHGGLKKIETSEYDVFWLNGVPVRKMTKKNGKDLTADEQKKEDERIDKEVAKVKERRSKADEKGEETDPHGHDEVTVSRFLTLGSFTNPRRVQINGRDTIAVDYTGDPKAKTRNRFEDVIRNLAGTIWVDEQDRSITRIEGRFVNAFKIGGGLVVNIKKDTNFAFEQRKVNSEVWLPASVDAKGALRALLFYNFNGNIRVVDSDYRKFKATSTILPGISTVEEPNSTPTPASPQ</sequence>
<comment type="caution">
    <text evidence="3">The sequence shown here is derived from an EMBL/GenBank/DDBJ whole genome shotgun (WGS) entry which is preliminary data.</text>
</comment>
<keyword evidence="4" id="KW-1185">Reference proteome</keyword>
<reference evidence="3 4" key="1">
    <citation type="submission" date="2018-12" db="EMBL/GenBank/DDBJ databases">
        <title>Sequencing of bacterial isolates from soil warming experiment in Harvard Forest, Massachusetts, USA.</title>
        <authorList>
            <person name="Deangelis K."/>
        </authorList>
    </citation>
    <scope>NUCLEOTIDE SEQUENCE [LARGE SCALE GENOMIC DNA]</scope>
    <source>
        <strain evidence="3 4">EB153</strain>
    </source>
</reference>
<protein>
    <recommendedName>
        <fullName evidence="5">Outer membrane lipoprotein-sorting protein</fullName>
    </recommendedName>
</protein>
<feature type="region of interest" description="Disordered" evidence="1">
    <location>
        <begin position="110"/>
        <end position="153"/>
    </location>
</feature>